<name>A0A6J4UAW7_9BACT</name>
<feature type="compositionally biased region" description="Basic residues" evidence="1">
    <location>
        <begin position="174"/>
        <end position="187"/>
    </location>
</feature>
<protein>
    <submittedName>
        <fullName evidence="2">Permease of the drug/metabolite transporter (DMT) superfamily</fullName>
    </submittedName>
</protein>
<feature type="compositionally biased region" description="Basic and acidic residues" evidence="1">
    <location>
        <begin position="89"/>
        <end position="109"/>
    </location>
</feature>
<feature type="compositionally biased region" description="Basic and acidic residues" evidence="1">
    <location>
        <begin position="60"/>
        <end position="80"/>
    </location>
</feature>
<sequence length="312" mass="33409">AGGGRDLGRQLRRHQVLARQAGRLRRDVRPRRGRGVLLRPRLAGLWAAAGDDAAPRRAAAARDRRDRDHDHERGDDRRPEPAPGGPGQPDRHLEPDPHRGHLPRPDRRTARPAQTGRDRAGVPRFSGRALLGVGGPGGSGHGPAPGRAADGPGPVLLGVLLGPQQAAAGPLPRLARHRLRRDRRHGRLPAPGRDPAGHGRADRRSPARGLAGGAVRDGALVRRRLPALGAGTARALSQPDGGLRLSRPGLRVAGGLAGPRRTPDRLPRPRRRDHPRRGGPDQQRPPGARVGGVQTGPRPRARAAPRRRERVL</sequence>
<organism evidence="2">
    <name type="scientific">uncultured Thermomicrobiales bacterium</name>
    <dbReference type="NCBI Taxonomy" id="1645740"/>
    <lineage>
        <taxon>Bacteria</taxon>
        <taxon>Pseudomonadati</taxon>
        <taxon>Thermomicrobiota</taxon>
        <taxon>Thermomicrobia</taxon>
        <taxon>Thermomicrobiales</taxon>
        <taxon>environmental samples</taxon>
    </lineage>
</organism>
<proteinExistence type="predicted"/>
<dbReference type="AlphaFoldDB" id="A0A6J4UAW7"/>
<dbReference type="EMBL" id="CADCWE010000144">
    <property type="protein sequence ID" value="CAA9544394.1"/>
    <property type="molecule type" value="Genomic_DNA"/>
</dbReference>
<reference evidence="2" key="1">
    <citation type="submission" date="2020-02" db="EMBL/GenBank/DDBJ databases">
        <authorList>
            <person name="Meier V. D."/>
        </authorList>
    </citation>
    <scope>NUCLEOTIDE SEQUENCE</scope>
    <source>
        <strain evidence="2">AVDCRST_MAG73</strain>
    </source>
</reference>
<feature type="compositionally biased region" description="Low complexity" evidence="1">
    <location>
        <begin position="35"/>
        <end position="58"/>
    </location>
</feature>
<feature type="compositionally biased region" description="Basic residues" evidence="1">
    <location>
        <begin position="268"/>
        <end position="277"/>
    </location>
</feature>
<feature type="region of interest" description="Disordered" evidence="1">
    <location>
        <begin position="1"/>
        <end position="151"/>
    </location>
</feature>
<feature type="compositionally biased region" description="Basic and acidic residues" evidence="1">
    <location>
        <begin position="195"/>
        <end position="205"/>
    </location>
</feature>
<feature type="non-terminal residue" evidence="2">
    <location>
        <position position="312"/>
    </location>
</feature>
<evidence type="ECO:0000313" key="2">
    <source>
        <dbReference type="EMBL" id="CAA9544394.1"/>
    </source>
</evidence>
<feature type="compositionally biased region" description="Gly residues" evidence="1">
    <location>
        <begin position="132"/>
        <end position="143"/>
    </location>
</feature>
<feature type="compositionally biased region" description="Basic residues" evidence="1">
    <location>
        <begin position="299"/>
        <end position="312"/>
    </location>
</feature>
<feature type="compositionally biased region" description="Basic residues" evidence="1">
    <location>
        <begin position="10"/>
        <end position="34"/>
    </location>
</feature>
<evidence type="ECO:0000256" key="1">
    <source>
        <dbReference type="SAM" id="MobiDB-lite"/>
    </source>
</evidence>
<accession>A0A6J4UAW7</accession>
<feature type="non-terminal residue" evidence="2">
    <location>
        <position position="1"/>
    </location>
</feature>
<feature type="region of interest" description="Disordered" evidence="1">
    <location>
        <begin position="232"/>
        <end position="312"/>
    </location>
</feature>
<feature type="region of interest" description="Disordered" evidence="1">
    <location>
        <begin position="167"/>
        <end position="215"/>
    </location>
</feature>
<gene>
    <name evidence="2" type="ORF">AVDCRST_MAG73-2260</name>
</gene>